<evidence type="ECO:0000259" key="3">
    <source>
        <dbReference type="Pfam" id="PF00501"/>
    </source>
</evidence>
<accession>A0A368E2G0</accession>
<reference evidence="5 6" key="1">
    <citation type="journal article" date="2018" name="Microbiome">
        <title>Fine metagenomic profile of the Mediterranean stratified and mixed water columns revealed by assembly and recruitment.</title>
        <authorList>
            <person name="Haro-Moreno J.M."/>
            <person name="Lopez-Perez M."/>
            <person name="De La Torre J.R."/>
            <person name="Picazo A."/>
            <person name="Camacho A."/>
            <person name="Rodriguez-Valera F."/>
        </authorList>
    </citation>
    <scope>NUCLEOTIDE SEQUENCE [LARGE SCALE GENOMIC DNA]</scope>
    <source>
        <strain evidence="5">MED-G55</strain>
    </source>
</reference>
<evidence type="ECO:0000313" key="5">
    <source>
        <dbReference type="EMBL" id="RCL77645.1"/>
    </source>
</evidence>
<dbReference type="EMBL" id="QOQF01000006">
    <property type="protein sequence ID" value="RCL77645.1"/>
    <property type="molecule type" value="Genomic_DNA"/>
</dbReference>
<organism evidence="5 6">
    <name type="scientific">PS1 clade bacterium</name>
    <dbReference type="NCBI Taxonomy" id="2175152"/>
    <lineage>
        <taxon>Bacteria</taxon>
        <taxon>Pseudomonadati</taxon>
        <taxon>Pseudomonadota</taxon>
        <taxon>Alphaproteobacteria</taxon>
        <taxon>PS1 clade</taxon>
    </lineage>
</organism>
<dbReference type="GO" id="GO:0031956">
    <property type="term" value="F:medium-chain fatty acid-CoA ligase activity"/>
    <property type="evidence" value="ECO:0007669"/>
    <property type="project" value="TreeGrafter"/>
</dbReference>
<dbReference type="InterPro" id="IPR020845">
    <property type="entry name" value="AMP-binding_CS"/>
</dbReference>
<dbReference type="InterPro" id="IPR045851">
    <property type="entry name" value="AMP-bd_C_sf"/>
</dbReference>
<dbReference type="Proteomes" id="UP000252132">
    <property type="component" value="Unassembled WGS sequence"/>
</dbReference>
<feature type="domain" description="AMP-dependent synthetase/ligase" evidence="3">
    <location>
        <begin position="9"/>
        <end position="375"/>
    </location>
</feature>
<dbReference type="AlphaFoldDB" id="A0A368E2G0"/>
<evidence type="ECO:0000259" key="4">
    <source>
        <dbReference type="Pfam" id="PF13193"/>
    </source>
</evidence>
<feature type="domain" description="AMP-binding enzyme C-terminal" evidence="4">
    <location>
        <begin position="426"/>
        <end position="500"/>
    </location>
</feature>
<dbReference type="PANTHER" id="PTHR43201">
    <property type="entry name" value="ACYL-COA SYNTHETASE"/>
    <property type="match status" value="1"/>
</dbReference>
<dbReference type="InterPro" id="IPR025110">
    <property type="entry name" value="AMP-bd_C"/>
</dbReference>
<evidence type="ECO:0000256" key="1">
    <source>
        <dbReference type="ARBA" id="ARBA00006432"/>
    </source>
</evidence>
<dbReference type="GO" id="GO:0006631">
    <property type="term" value="P:fatty acid metabolic process"/>
    <property type="evidence" value="ECO:0007669"/>
    <property type="project" value="TreeGrafter"/>
</dbReference>
<dbReference type="PANTHER" id="PTHR43201:SF5">
    <property type="entry name" value="MEDIUM-CHAIN ACYL-COA LIGASE ACSF2, MITOCHONDRIAL"/>
    <property type="match status" value="1"/>
</dbReference>
<protein>
    <submittedName>
        <fullName evidence="5">Fatty acid--CoA ligase</fullName>
    </submittedName>
</protein>
<dbReference type="Pfam" id="PF00501">
    <property type="entry name" value="AMP-binding"/>
    <property type="match status" value="1"/>
</dbReference>
<dbReference type="InterPro" id="IPR000873">
    <property type="entry name" value="AMP-dep_synth/lig_dom"/>
</dbReference>
<sequence length="509" mass="55936">MQTIPGILKHTAKNNPDLVAIVDNGTTTSYRDLQHQVLKVAAAFQAKGLNKGDKFAVWAPNCAEWIVTALAGQTLGGVLVTLNTRYKGSEAADIIRRSGCKLLLTVDGFLGLDYPSMLDGEDLPDLQETIILRDKEGNEGFQNLLNFADAPLAEEALDEIDPDDASDIIFTSGTTGLPKGAVTHHGQNISVFDVFTKAIDMQKGDRYLLVNPFFHSFGYKAGWLSCLIRAATIYPLGVFDPGEVLRRIEEDKITVMPGAPTIFQTMMDHPDFEKRDVSSLRLATTGATVIPVDLIRKMHEVIGIDHVYSAYGLTETCGVVSLCQKGDDFETIATTVGRPLPETEVILVDEDGNQVTTGEEGEIWVRGFNAMQGYLDAPEDTARTITSDGWLKTGDVGTMDDKGYLRITDRKKDMIIVGGFNAYPAEIEKWLMQHPDVIDAAVIGMADDRLGEVPQAFILARTPDIDTDALIAWVKERISNFKVPRKITVLEDLPRNASGKVQKFLLEKM</sequence>
<dbReference type="Pfam" id="PF13193">
    <property type="entry name" value="AMP-binding_C"/>
    <property type="match status" value="1"/>
</dbReference>
<evidence type="ECO:0000256" key="2">
    <source>
        <dbReference type="ARBA" id="ARBA00022598"/>
    </source>
</evidence>
<name>A0A368E2G0_9PROT</name>
<dbReference type="InterPro" id="IPR042099">
    <property type="entry name" value="ANL_N_sf"/>
</dbReference>
<keyword evidence="2 5" id="KW-0436">Ligase</keyword>
<dbReference type="SUPFAM" id="SSF56801">
    <property type="entry name" value="Acetyl-CoA synthetase-like"/>
    <property type="match status" value="1"/>
</dbReference>
<dbReference type="PROSITE" id="PS00455">
    <property type="entry name" value="AMP_BINDING"/>
    <property type="match status" value="1"/>
</dbReference>
<dbReference type="Gene3D" id="3.40.50.12780">
    <property type="entry name" value="N-terminal domain of ligase-like"/>
    <property type="match status" value="1"/>
</dbReference>
<proteinExistence type="inferred from homology"/>
<evidence type="ECO:0000313" key="6">
    <source>
        <dbReference type="Proteomes" id="UP000252132"/>
    </source>
</evidence>
<dbReference type="Gene3D" id="3.30.300.30">
    <property type="match status" value="1"/>
</dbReference>
<gene>
    <name evidence="5" type="ORF">DBW69_02640</name>
</gene>
<comment type="similarity">
    <text evidence="1">Belongs to the ATP-dependent AMP-binding enzyme family.</text>
</comment>
<comment type="caution">
    <text evidence="5">The sequence shown here is derived from an EMBL/GenBank/DDBJ whole genome shotgun (WGS) entry which is preliminary data.</text>
</comment>